<dbReference type="EMBL" id="JAEAOA010001510">
    <property type="protein sequence ID" value="KAK3579983.1"/>
    <property type="molecule type" value="Genomic_DNA"/>
</dbReference>
<comment type="caution">
    <text evidence="1">The sequence shown here is derived from an EMBL/GenBank/DDBJ whole genome shotgun (WGS) entry which is preliminary data.</text>
</comment>
<organism evidence="1 2">
    <name type="scientific">Potamilus streckersoni</name>
    <dbReference type="NCBI Taxonomy" id="2493646"/>
    <lineage>
        <taxon>Eukaryota</taxon>
        <taxon>Metazoa</taxon>
        <taxon>Spiralia</taxon>
        <taxon>Lophotrochozoa</taxon>
        <taxon>Mollusca</taxon>
        <taxon>Bivalvia</taxon>
        <taxon>Autobranchia</taxon>
        <taxon>Heteroconchia</taxon>
        <taxon>Palaeoheterodonta</taxon>
        <taxon>Unionida</taxon>
        <taxon>Unionoidea</taxon>
        <taxon>Unionidae</taxon>
        <taxon>Ambleminae</taxon>
        <taxon>Lampsilini</taxon>
        <taxon>Potamilus</taxon>
    </lineage>
</organism>
<dbReference type="Proteomes" id="UP001195483">
    <property type="component" value="Unassembled WGS sequence"/>
</dbReference>
<reference evidence="1" key="1">
    <citation type="journal article" date="2021" name="Genome Biol. Evol.">
        <title>A High-Quality Reference Genome for a Parasitic Bivalve with Doubly Uniparental Inheritance (Bivalvia: Unionida).</title>
        <authorList>
            <person name="Smith C.H."/>
        </authorList>
    </citation>
    <scope>NUCLEOTIDE SEQUENCE</scope>
    <source>
        <strain evidence="1">CHS0354</strain>
    </source>
</reference>
<dbReference type="AlphaFoldDB" id="A0AAE0RUN5"/>
<sequence length="164" mass="18825">MRRNHAINPNADVYFVQKLKDGQHQLLKSENLESTNGNIRIGNNNYDLQPAVADAGTRHLFEDVGVPGKRYVLQDQTYFGKTNSVENKDVANIQEINGKQKLQAFLRESNGKNKQNPFIRADDSLSSQNFSDLHNSWKAEKSYRSKDEYYVDVMVLIDFGVWEL</sequence>
<keyword evidence="2" id="KW-1185">Reference proteome</keyword>
<reference evidence="1" key="2">
    <citation type="journal article" date="2021" name="Genome Biol. Evol.">
        <title>Developing a high-quality reference genome for a parasitic bivalve with doubly uniparental inheritance (Bivalvia: Unionida).</title>
        <authorList>
            <person name="Smith C.H."/>
        </authorList>
    </citation>
    <scope>NUCLEOTIDE SEQUENCE</scope>
    <source>
        <strain evidence="1">CHS0354</strain>
        <tissue evidence="1">Mantle</tissue>
    </source>
</reference>
<evidence type="ECO:0000313" key="2">
    <source>
        <dbReference type="Proteomes" id="UP001195483"/>
    </source>
</evidence>
<proteinExistence type="predicted"/>
<protein>
    <submittedName>
        <fullName evidence="1">Uncharacterized protein</fullName>
    </submittedName>
</protein>
<gene>
    <name evidence="1" type="ORF">CHS0354_025304</name>
</gene>
<name>A0AAE0RUN5_9BIVA</name>
<reference evidence="1" key="3">
    <citation type="submission" date="2023-05" db="EMBL/GenBank/DDBJ databases">
        <authorList>
            <person name="Smith C.H."/>
        </authorList>
    </citation>
    <scope>NUCLEOTIDE SEQUENCE</scope>
    <source>
        <strain evidence="1">CHS0354</strain>
        <tissue evidence="1">Mantle</tissue>
    </source>
</reference>
<accession>A0AAE0RUN5</accession>
<evidence type="ECO:0000313" key="1">
    <source>
        <dbReference type="EMBL" id="KAK3579983.1"/>
    </source>
</evidence>